<dbReference type="Pfam" id="PF07973">
    <property type="entry name" value="tRNA_SAD"/>
    <property type="match status" value="1"/>
</dbReference>
<dbReference type="Gene3D" id="2.40.30.130">
    <property type="match status" value="1"/>
</dbReference>
<dbReference type="Pfam" id="PF02272">
    <property type="entry name" value="DHHA1"/>
    <property type="match status" value="1"/>
</dbReference>
<dbReference type="GO" id="GO:0002161">
    <property type="term" value="F:aminoacyl-tRNA deacylase activity"/>
    <property type="evidence" value="ECO:0007669"/>
    <property type="project" value="UniProtKB-ARBA"/>
</dbReference>
<dbReference type="AlphaFoldDB" id="A0A3S0KBP9"/>
<dbReference type="PANTHER" id="PTHR43462">
    <property type="entry name" value="ALANYL-TRNA EDITING PROTEIN"/>
    <property type="match status" value="1"/>
</dbReference>
<dbReference type="Gene3D" id="3.10.310.40">
    <property type="match status" value="1"/>
</dbReference>
<evidence type="ECO:0000256" key="1">
    <source>
        <dbReference type="ARBA" id="ARBA00001947"/>
    </source>
</evidence>
<dbReference type="EMBL" id="RXNT01000020">
    <property type="protein sequence ID" value="RTR27157.1"/>
    <property type="molecule type" value="Genomic_DNA"/>
</dbReference>
<dbReference type="InterPro" id="IPR051335">
    <property type="entry name" value="Alanyl-tRNA_Editing_Enzymes"/>
</dbReference>
<gene>
    <name evidence="6" type="ORF">EKG37_19940</name>
</gene>
<dbReference type="InterPro" id="IPR009000">
    <property type="entry name" value="Transl_B-barrel_sf"/>
</dbReference>
<dbReference type="InterPro" id="IPR018165">
    <property type="entry name" value="Ala-tRNA-synth_IIc_core"/>
</dbReference>
<reference evidence="6 7" key="1">
    <citation type="submission" date="2018-12" db="EMBL/GenBank/DDBJ databases">
        <title>Bacillus yapensis draft genome sequence.</title>
        <authorList>
            <person name="Yu L."/>
            <person name="Xu X."/>
            <person name="Tang X."/>
        </authorList>
    </citation>
    <scope>NUCLEOTIDE SEQUENCE [LARGE SCALE GENOMIC DNA]</scope>
    <source>
        <strain evidence="6 7">XXST-01</strain>
    </source>
</reference>
<keyword evidence="4" id="KW-0862">Zinc</keyword>
<organism evidence="6 7">
    <name type="scientific">Bacillus yapensis</name>
    <dbReference type="NCBI Taxonomy" id="2492960"/>
    <lineage>
        <taxon>Bacteria</taxon>
        <taxon>Bacillati</taxon>
        <taxon>Bacillota</taxon>
        <taxon>Bacilli</taxon>
        <taxon>Bacillales</taxon>
        <taxon>Bacillaceae</taxon>
        <taxon>Bacillus</taxon>
    </lineage>
</organism>
<dbReference type="Pfam" id="PF01411">
    <property type="entry name" value="tRNA-synt_2c"/>
    <property type="match status" value="1"/>
</dbReference>
<dbReference type="Proteomes" id="UP000271374">
    <property type="component" value="Unassembled WGS sequence"/>
</dbReference>
<sequence>MTEKLYYQDVCQKEFTARGLYQKQDEAGNWFVVLSETTFYPTGGGQPHDTGTLNGELVTNVEEADGEIRHYVEKKLDQIEEIKGIIDWDRRFEHMQQHTGQHILTAAFVELFGFETVSFHLGQDTATIDITTNALTEDILQKVEQRANEIILENRPIETKWVTKEEALQYNLRKKLSVTENIRLVIIPDYDYNGCGGTHPTTTGQVSVLKILDWEKQKDKTRVQFICGNRVLKHLHFKHTTTTELSRLLSVPEGELPTATHKLLEANKVLGKTIDGLREELLQYEANELIAAASVLDGEKMVTKIFQNRTIQELQKLARLLTNQVEKINVFFITENGEQLQFVCLRDKEASINMKVVVQQILPLVEGKGGGNETAAQGGGKAIISGEELLKQIKNFVGE</sequence>
<dbReference type="InterPro" id="IPR003156">
    <property type="entry name" value="DHHA1_dom"/>
</dbReference>
<evidence type="ECO:0000313" key="6">
    <source>
        <dbReference type="EMBL" id="RTR27157.1"/>
    </source>
</evidence>
<dbReference type="SMART" id="SM00863">
    <property type="entry name" value="tRNA_SAD"/>
    <property type="match status" value="1"/>
</dbReference>
<accession>A0A3S0KBP9</accession>
<dbReference type="GO" id="GO:0005737">
    <property type="term" value="C:cytoplasm"/>
    <property type="evidence" value="ECO:0007669"/>
    <property type="project" value="UniProtKB-SubCell"/>
</dbReference>
<dbReference type="SUPFAM" id="SSF50447">
    <property type="entry name" value="Translation proteins"/>
    <property type="match status" value="1"/>
</dbReference>
<dbReference type="InterPro" id="IPR018163">
    <property type="entry name" value="Thr/Ala-tRNA-synth_IIc_edit"/>
</dbReference>
<keyword evidence="3" id="KW-0479">Metal-binding</keyword>
<dbReference type="InterPro" id="IPR018164">
    <property type="entry name" value="Ala-tRNA-synth_IIc_N"/>
</dbReference>
<protein>
    <submittedName>
        <fullName evidence="6">Alanyl-tRNA editing protein</fullName>
    </submittedName>
</protein>
<evidence type="ECO:0000313" key="7">
    <source>
        <dbReference type="Proteomes" id="UP000271374"/>
    </source>
</evidence>
<feature type="domain" description="Alanyl-transfer RNA synthetases family profile" evidence="5">
    <location>
        <begin position="1"/>
        <end position="237"/>
    </location>
</feature>
<evidence type="ECO:0000259" key="5">
    <source>
        <dbReference type="PROSITE" id="PS50860"/>
    </source>
</evidence>
<evidence type="ECO:0000256" key="3">
    <source>
        <dbReference type="ARBA" id="ARBA00022723"/>
    </source>
</evidence>
<proteinExistence type="predicted"/>
<dbReference type="SUPFAM" id="SSF55186">
    <property type="entry name" value="ThrRS/AlaRS common domain"/>
    <property type="match status" value="1"/>
</dbReference>
<name>A0A3S0KBP9_9BACI</name>
<comment type="subcellular location">
    <subcellularLocation>
        <location evidence="2">Cytoplasm</location>
    </subcellularLocation>
</comment>
<evidence type="ECO:0000256" key="2">
    <source>
        <dbReference type="ARBA" id="ARBA00004496"/>
    </source>
</evidence>
<dbReference type="PROSITE" id="PS50860">
    <property type="entry name" value="AA_TRNA_LIGASE_II_ALA"/>
    <property type="match status" value="1"/>
</dbReference>
<evidence type="ECO:0000256" key="4">
    <source>
        <dbReference type="ARBA" id="ARBA00022833"/>
    </source>
</evidence>
<dbReference type="GO" id="GO:0003676">
    <property type="term" value="F:nucleic acid binding"/>
    <property type="evidence" value="ECO:0007669"/>
    <property type="project" value="InterPro"/>
</dbReference>
<dbReference type="GO" id="GO:0046872">
    <property type="term" value="F:metal ion binding"/>
    <property type="evidence" value="ECO:0007669"/>
    <property type="project" value="UniProtKB-KW"/>
</dbReference>
<dbReference type="PANTHER" id="PTHR43462:SF1">
    <property type="entry name" value="ALANYL-TRNA EDITING PROTEIN AARSD1"/>
    <property type="match status" value="1"/>
</dbReference>
<dbReference type="Gene3D" id="3.30.980.10">
    <property type="entry name" value="Threonyl-trna Synthetase, Chain A, domain 2"/>
    <property type="match status" value="1"/>
</dbReference>
<comment type="caution">
    <text evidence="6">The sequence shown here is derived from an EMBL/GenBank/DDBJ whole genome shotgun (WGS) entry which is preliminary data.</text>
</comment>
<dbReference type="OrthoDB" id="9812949at2"/>
<dbReference type="GO" id="GO:0004813">
    <property type="term" value="F:alanine-tRNA ligase activity"/>
    <property type="evidence" value="ECO:0007669"/>
    <property type="project" value="InterPro"/>
</dbReference>
<dbReference type="InterPro" id="IPR012947">
    <property type="entry name" value="tRNA_SAD"/>
</dbReference>
<dbReference type="RefSeq" id="WP_126410531.1">
    <property type="nucleotide sequence ID" value="NZ_RXNT01000020.1"/>
</dbReference>
<comment type="cofactor">
    <cofactor evidence="1">
        <name>Zn(2+)</name>
        <dbReference type="ChEBI" id="CHEBI:29105"/>
    </cofactor>
</comment>
<keyword evidence="7" id="KW-1185">Reference proteome</keyword>
<dbReference type="GO" id="GO:0006419">
    <property type="term" value="P:alanyl-tRNA aminoacylation"/>
    <property type="evidence" value="ECO:0007669"/>
    <property type="project" value="InterPro"/>
</dbReference>
<dbReference type="GO" id="GO:0005524">
    <property type="term" value="F:ATP binding"/>
    <property type="evidence" value="ECO:0007669"/>
    <property type="project" value="InterPro"/>
</dbReference>